<feature type="domain" description="PPM-type phosphatase" evidence="1">
    <location>
        <begin position="12"/>
        <end position="217"/>
    </location>
</feature>
<dbReference type="Pfam" id="PF13672">
    <property type="entry name" value="PP2C_2"/>
    <property type="match status" value="1"/>
</dbReference>
<keyword evidence="3" id="KW-1185">Reference proteome</keyword>
<name>A0ABP7RXG8_9SPHN</name>
<dbReference type="RefSeq" id="WP_344709483.1">
    <property type="nucleotide sequence ID" value="NZ_BAAAZD010000001.1"/>
</dbReference>
<proteinExistence type="predicted"/>
<dbReference type="SUPFAM" id="SSF81606">
    <property type="entry name" value="PP2C-like"/>
    <property type="match status" value="1"/>
</dbReference>
<dbReference type="InterPro" id="IPR036457">
    <property type="entry name" value="PPM-type-like_dom_sf"/>
</dbReference>
<dbReference type="Proteomes" id="UP001501310">
    <property type="component" value="Unassembled WGS sequence"/>
</dbReference>
<evidence type="ECO:0000313" key="3">
    <source>
        <dbReference type="Proteomes" id="UP001501310"/>
    </source>
</evidence>
<dbReference type="EMBL" id="BAAAZD010000001">
    <property type="protein sequence ID" value="GAA4003663.1"/>
    <property type="molecule type" value="Genomic_DNA"/>
</dbReference>
<reference evidence="3" key="1">
    <citation type="journal article" date="2019" name="Int. J. Syst. Evol. Microbiol.">
        <title>The Global Catalogue of Microorganisms (GCM) 10K type strain sequencing project: providing services to taxonomists for standard genome sequencing and annotation.</title>
        <authorList>
            <consortium name="The Broad Institute Genomics Platform"/>
            <consortium name="The Broad Institute Genome Sequencing Center for Infectious Disease"/>
            <person name="Wu L."/>
            <person name="Ma J."/>
        </authorList>
    </citation>
    <scope>NUCLEOTIDE SEQUENCE [LARGE SCALE GENOMIC DNA]</scope>
    <source>
        <strain evidence="3">JCM 16603</strain>
    </source>
</reference>
<gene>
    <name evidence="2" type="ORF">GCM10022211_14280</name>
</gene>
<organism evidence="2 3">
    <name type="scientific">Sphingomonas humi</name>
    <dbReference type="NCBI Taxonomy" id="335630"/>
    <lineage>
        <taxon>Bacteria</taxon>
        <taxon>Pseudomonadati</taxon>
        <taxon>Pseudomonadota</taxon>
        <taxon>Alphaproteobacteria</taxon>
        <taxon>Sphingomonadales</taxon>
        <taxon>Sphingomonadaceae</taxon>
        <taxon>Sphingomonas</taxon>
    </lineage>
</organism>
<comment type="caution">
    <text evidence="2">The sequence shown here is derived from an EMBL/GenBank/DDBJ whole genome shotgun (WGS) entry which is preliminary data.</text>
</comment>
<sequence>MTAWSWAAASVRGTSHVKNGTRCQDANQCKQVGETLVAIVADGAGSAEFGGEGASLVARTIMRRAERSLAASPTLPTEETLWSWLDEVRDLLALAAERRGSVPRAFASTLIAVLANPTETLVLHIGDGAAIMKFAAEEEWSVPLWPAHGEYASTTYFVTDDPSPQLRFERLGKAASGLVLMTDGLERLALDFSAKTPFAPFVTNMVRPLESNAGTGRNGDLSLQLRSYLDSEKVNSRTDDDKTLVIAVRR</sequence>
<dbReference type="InterPro" id="IPR001932">
    <property type="entry name" value="PPM-type_phosphatase-like_dom"/>
</dbReference>
<protein>
    <submittedName>
        <fullName evidence="2">PP2C family serine/threonine-protein phosphatase</fullName>
    </submittedName>
</protein>
<evidence type="ECO:0000313" key="2">
    <source>
        <dbReference type="EMBL" id="GAA4003663.1"/>
    </source>
</evidence>
<dbReference type="Gene3D" id="3.60.40.10">
    <property type="entry name" value="PPM-type phosphatase domain"/>
    <property type="match status" value="1"/>
</dbReference>
<evidence type="ECO:0000259" key="1">
    <source>
        <dbReference type="Pfam" id="PF13672"/>
    </source>
</evidence>
<accession>A0ABP7RXG8</accession>